<reference evidence="10" key="3">
    <citation type="submission" date="2022-06" db="UniProtKB">
        <authorList>
            <consortium name="EnsemblMetazoa"/>
        </authorList>
    </citation>
    <scope>IDENTIFICATION</scope>
</reference>
<dbReference type="Proteomes" id="UP000070412">
    <property type="component" value="Unassembled WGS sequence"/>
</dbReference>
<gene>
    <name evidence="9" type="ORF">SSS_2099</name>
</gene>
<dbReference type="AlphaFoldDB" id="A0A834VFE3"/>
<dbReference type="InterPro" id="IPR001999">
    <property type="entry name" value="Osteonectin_CS"/>
</dbReference>
<dbReference type="InterPro" id="IPR011992">
    <property type="entry name" value="EF-hand-dom_pair"/>
</dbReference>
<evidence type="ECO:0000313" key="10">
    <source>
        <dbReference type="EnsemblMetazoa" id="KAF7493079.1"/>
    </source>
</evidence>
<evidence type="ECO:0000256" key="1">
    <source>
        <dbReference type="ARBA" id="ARBA00004613"/>
    </source>
</evidence>
<keyword evidence="4" id="KW-0106">Calcium</keyword>
<dbReference type="EnsemblMetazoa" id="SSS_2099s_mrna">
    <property type="protein sequence ID" value="KAF7493079.1"/>
    <property type="gene ID" value="SSS_2099"/>
</dbReference>
<sequence length="265" mass="30841">MDSLSLCKILCLISLIGFVQCGGVENEIPEKNLQEIEEDLCKNVKCGFGQECIYDHENNEGVCICIRECAPNTDLRRRVCSNYNETWQSDCHLMKHRCDCLRDSEKSKFCTDDHKHMHINYYGECKEIEACEQDVLDDFPRRMRDWLDNIISYSKIKVDNPDVTHKWIDAIIWKFCDLDKEPHDRFVSRHELFPLRAPLLSMESCISDFLDDCDADEDHKITLVEWGKCLGASPGKFKPKSIDVNLVARSSHIKSNQSNFLFCFR</sequence>
<keyword evidence="6" id="KW-0325">Glycoprotein</keyword>
<dbReference type="InterPro" id="IPR019577">
    <property type="entry name" value="SPARC/Testican_Ca-bd-dom"/>
</dbReference>
<dbReference type="PROSITE" id="PS00018">
    <property type="entry name" value="EF_HAND_1"/>
    <property type="match status" value="1"/>
</dbReference>
<comment type="subcellular location">
    <subcellularLocation>
        <location evidence="1">Secreted</location>
    </subcellularLocation>
</comment>
<dbReference type="GO" id="GO:0005518">
    <property type="term" value="F:collagen binding"/>
    <property type="evidence" value="ECO:0007669"/>
    <property type="project" value="TreeGrafter"/>
</dbReference>
<reference evidence="11" key="1">
    <citation type="journal article" date="2020" name="PLoS Negl. Trop. Dis.">
        <title>High-quality nuclear genome for Sarcoptes scabiei-A critical resource for a neglected parasite.</title>
        <authorList>
            <person name="Korhonen P.K."/>
            <person name="Gasser R.B."/>
            <person name="Ma G."/>
            <person name="Wang T."/>
            <person name="Stroehlein A.J."/>
            <person name="Young N.D."/>
            <person name="Ang C.S."/>
            <person name="Fernando D.D."/>
            <person name="Lu H.C."/>
            <person name="Taylor S."/>
            <person name="Reynolds S.L."/>
            <person name="Mofiz E."/>
            <person name="Najaraj S.H."/>
            <person name="Gowda H."/>
            <person name="Madugundu A."/>
            <person name="Renuse S."/>
            <person name="Holt D."/>
            <person name="Pandey A."/>
            <person name="Papenfuss A.T."/>
            <person name="Fischer K."/>
        </authorList>
    </citation>
    <scope>NUCLEOTIDE SEQUENCE [LARGE SCALE GENOMIC DNA]</scope>
</reference>
<organism evidence="9">
    <name type="scientific">Sarcoptes scabiei</name>
    <name type="common">Itch mite</name>
    <name type="synonym">Acarus scabiei</name>
    <dbReference type="NCBI Taxonomy" id="52283"/>
    <lineage>
        <taxon>Eukaryota</taxon>
        <taxon>Metazoa</taxon>
        <taxon>Ecdysozoa</taxon>
        <taxon>Arthropoda</taxon>
        <taxon>Chelicerata</taxon>
        <taxon>Arachnida</taxon>
        <taxon>Acari</taxon>
        <taxon>Acariformes</taxon>
        <taxon>Sarcoptiformes</taxon>
        <taxon>Astigmata</taxon>
        <taxon>Psoroptidia</taxon>
        <taxon>Sarcoptoidea</taxon>
        <taxon>Sarcoptidae</taxon>
        <taxon>Sarcoptinae</taxon>
        <taxon>Sarcoptes</taxon>
    </lineage>
</organism>
<accession>A0A834VFE3</accession>
<dbReference type="SUPFAM" id="SSF100895">
    <property type="entry name" value="Kazal-type serine protease inhibitors"/>
    <property type="match status" value="1"/>
</dbReference>
<dbReference type="GO" id="GO:0005509">
    <property type="term" value="F:calcium ion binding"/>
    <property type="evidence" value="ECO:0007669"/>
    <property type="project" value="InterPro"/>
</dbReference>
<evidence type="ECO:0000313" key="9">
    <source>
        <dbReference type="EMBL" id="KAF7493079.1"/>
    </source>
</evidence>
<dbReference type="SUPFAM" id="SSF47473">
    <property type="entry name" value="EF-hand"/>
    <property type="match status" value="1"/>
</dbReference>
<feature type="domain" description="SPARC/Testican calcium-binding" evidence="8">
    <location>
        <begin position="129"/>
        <end position="229"/>
    </location>
</feature>
<dbReference type="GO" id="GO:0050840">
    <property type="term" value="F:extracellular matrix binding"/>
    <property type="evidence" value="ECO:0007669"/>
    <property type="project" value="TreeGrafter"/>
</dbReference>
<evidence type="ECO:0000256" key="5">
    <source>
        <dbReference type="ARBA" id="ARBA00023157"/>
    </source>
</evidence>
<dbReference type="Gene3D" id="1.10.238.10">
    <property type="entry name" value="EF-hand"/>
    <property type="match status" value="1"/>
</dbReference>
<feature type="signal peptide" evidence="7">
    <location>
        <begin position="1"/>
        <end position="21"/>
    </location>
</feature>
<dbReference type="OrthoDB" id="9972865at2759"/>
<dbReference type="GO" id="GO:0005615">
    <property type="term" value="C:extracellular space"/>
    <property type="evidence" value="ECO:0007669"/>
    <property type="project" value="InterPro"/>
</dbReference>
<evidence type="ECO:0000256" key="4">
    <source>
        <dbReference type="ARBA" id="ARBA00022837"/>
    </source>
</evidence>
<evidence type="ECO:0000256" key="6">
    <source>
        <dbReference type="ARBA" id="ARBA00023180"/>
    </source>
</evidence>
<dbReference type="InterPro" id="IPR018247">
    <property type="entry name" value="EF_Hand_1_Ca_BS"/>
</dbReference>
<dbReference type="Pfam" id="PF10591">
    <property type="entry name" value="SPARC_Ca_bdg"/>
    <property type="match status" value="1"/>
</dbReference>
<dbReference type="PANTHER" id="PTHR13866:SF14">
    <property type="entry name" value="BM-40"/>
    <property type="match status" value="1"/>
</dbReference>
<proteinExistence type="predicted"/>
<keyword evidence="11" id="KW-1185">Reference proteome</keyword>
<dbReference type="PROSITE" id="PS00613">
    <property type="entry name" value="OSTEONECTIN_2"/>
    <property type="match status" value="1"/>
</dbReference>
<dbReference type="EMBL" id="WVUK01000056">
    <property type="protein sequence ID" value="KAF7493079.1"/>
    <property type="molecule type" value="Genomic_DNA"/>
</dbReference>
<dbReference type="InterPro" id="IPR036058">
    <property type="entry name" value="Kazal_dom_sf"/>
</dbReference>
<protein>
    <submittedName>
        <fullName evidence="9">Sparc</fullName>
    </submittedName>
</protein>
<evidence type="ECO:0000256" key="3">
    <source>
        <dbReference type="ARBA" id="ARBA00022729"/>
    </source>
</evidence>
<keyword evidence="3 7" id="KW-0732">Signal</keyword>
<dbReference type="PANTHER" id="PTHR13866">
    <property type="entry name" value="SPARC OSTEONECTIN"/>
    <property type="match status" value="1"/>
</dbReference>
<evidence type="ECO:0000259" key="8">
    <source>
        <dbReference type="Pfam" id="PF10591"/>
    </source>
</evidence>
<evidence type="ECO:0000313" key="11">
    <source>
        <dbReference type="Proteomes" id="UP000070412"/>
    </source>
</evidence>
<name>A0A834VFE3_SARSC</name>
<keyword evidence="5" id="KW-1015">Disulfide bond</keyword>
<evidence type="ECO:0000256" key="2">
    <source>
        <dbReference type="ARBA" id="ARBA00022525"/>
    </source>
</evidence>
<evidence type="ECO:0000256" key="7">
    <source>
        <dbReference type="SAM" id="SignalP"/>
    </source>
</evidence>
<dbReference type="Gene3D" id="3.30.60.30">
    <property type="match status" value="1"/>
</dbReference>
<feature type="chain" id="PRO_5038259532" evidence="7">
    <location>
        <begin position="22"/>
        <end position="265"/>
    </location>
</feature>
<keyword evidence="2" id="KW-0964">Secreted</keyword>
<reference evidence="9" key="2">
    <citation type="submission" date="2020-01" db="EMBL/GenBank/DDBJ databases">
        <authorList>
            <person name="Korhonen P.K.K."/>
            <person name="Guangxu M.G."/>
            <person name="Wang T.W."/>
            <person name="Stroehlein A.J.S."/>
            <person name="Young N.D."/>
            <person name="Ang C.-S.A."/>
            <person name="Fernando D.W.F."/>
            <person name="Lu H.L."/>
            <person name="Taylor S.T."/>
            <person name="Ehtesham M.E.M."/>
            <person name="Najaraj S.H.N."/>
            <person name="Harsha G.H.G."/>
            <person name="Madugundu A.M."/>
            <person name="Renuse S.R."/>
            <person name="Holt D.H."/>
            <person name="Pandey A.P."/>
            <person name="Papenfuss A.P."/>
            <person name="Gasser R.B.G."/>
            <person name="Fischer K.F."/>
        </authorList>
    </citation>
    <scope>NUCLEOTIDE SEQUENCE</scope>
    <source>
        <strain evidence="9">SSS_KF_BRIS2020</strain>
    </source>
</reference>